<evidence type="ECO:0000313" key="3">
    <source>
        <dbReference type="Proteomes" id="UP000010504"/>
    </source>
</evidence>
<proteinExistence type="predicted"/>
<protein>
    <recommendedName>
        <fullName evidence="1">Putative adhesive domain-containing protein</fullName>
    </recommendedName>
</protein>
<gene>
    <name evidence="2" type="ORF">OKA_05135</name>
</gene>
<reference evidence="2 3" key="1">
    <citation type="submission" date="2012-12" db="EMBL/GenBank/DDBJ databases">
        <title>The Genome Sequence of Enterococcus faecium E2039.</title>
        <authorList>
            <consortium name="The Broad Institute Genome Sequencing Platform"/>
            <consortium name="The Broad Institute Genome Sequencing Center for Infectious Disease"/>
            <person name="Earl A.M."/>
            <person name="Gilmore M.S."/>
            <person name="van Schaik W."/>
            <person name="Lebreton F."/>
            <person name="Willems R.J."/>
            <person name="Walker B."/>
            <person name="Young S.K."/>
            <person name="Zeng Q."/>
            <person name="Gargeya S."/>
            <person name="Fitzgerald M."/>
            <person name="Haas B."/>
            <person name="Abouelleil A."/>
            <person name="Alvarado L."/>
            <person name="Arachchi H.M."/>
            <person name="Berlin A.M."/>
            <person name="Chapman S.B."/>
            <person name="Dewar J."/>
            <person name="Goldberg J."/>
            <person name="Griggs A."/>
            <person name="Gujja S."/>
            <person name="Hansen M."/>
            <person name="Howarth C."/>
            <person name="Imamovic A."/>
            <person name="Larimer J."/>
            <person name="McCowan C."/>
            <person name="Murphy C."/>
            <person name="Neiman D."/>
            <person name="Pearson M."/>
            <person name="Priest M."/>
            <person name="Roberts A."/>
            <person name="Saif S."/>
            <person name="Shea T."/>
            <person name="Sisk P."/>
            <person name="Sykes S."/>
            <person name="Wortman J."/>
            <person name="Nusbaum C."/>
            <person name="Birren B."/>
        </authorList>
    </citation>
    <scope>NUCLEOTIDE SEQUENCE [LARGE SCALE GENOMIC DNA]</scope>
    <source>
        <strain evidence="2 3">E2039</strain>
    </source>
</reference>
<feature type="domain" description="Putative adhesive" evidence="1">
    <location>
        <begin position="56"/>
        <end position="336"/>
    </location>
</feature>
<comment type="caution">
    <text evidence="2">The sequence shown here is derived from an EMBL/GenBank/DDBJ whole genome shotgun (WGS) entry which is preliminary data.</text>
</comment>
<dbReference type="InterPro" id="IPR046762">
    <property type="entry name" value="pAdhesive_17"/>
</dbReference>
<organism evidence="2 3">
    <name type="scientific">Enterococcus faecium EnGen0026</name>
    <dbReference type="NCBI Taxonomy" id="1138917"/>
    <lineage>
        <taxon>Bacteria</taxon>
        <taxon>Bacillati</taxon>
        <taxon>Bacillota</taxon>
        <taxon>Bacilli</taxon>
        <taxon>Lactobacillales</taxon>
        <taxon>Enterococcaceae</taxon>
        <taxon>Enterococcus</taxon>
    </lineage>
</organism>
<dbReference type="AlphaFoldDB" id="A0A828ZWF6"/>
<evidence type="ECO:0000313" key="2">
    <source>
        <dbReference type="EMBL" id="ELB38592.1"/>
    </source>
</evidence>
<evidence type="ECO:0000259" key="1">
    <source>
        <dbReference type="Pfam" id="PF20609"/>
    </source>
</evidence>
<dbReference type="Pfam" id="PF20609">
    <property type="entry name" value="pAdhesive_17"/>
    <property type="match status" value="1"/>
</dbReference>
<dbReference type="EMBL" id="AHXS01000023">
    <property type="protein sequence ID" value="ELB38592.1"/>
    <property type="molecule type" value="Genomic_DNA"/>
</dbReference>
<accession>A0A828ZWF6</accession>
<dbReference type="Proteomes" id="UP000010504">
    <property type="component" value="Unassembled WGS sequence"/>
</dbReference>
<name>A0A828ZWF6_ENTFC</name>
<sequence>MKKDYKKSMNQKARAKSRSKKILLAGTSIAAGVMLGIIPISMATPLFTIGSQQVHADVISGQLFNNLSTTNTSGTTAAAPFPLQGASRDVDFVISANSGLDVSVINGTRRAVLAIPEEMQGLVTPNGTGTFYTDILLPGNSLAPLLNIVDGAVTTLVGAVEGLINLNPLATVNLSEVYEQLALLNNLSTLTSAEVELQLQMQGDEYIYGELDGALETVIRENLSNILSGINNAVQAIEATSTGGLLGDAAAGTINTALAVTVKPAFNLTFNTALALVNVGSSFLGNLADASILGETTVTIPTTIQDPTYADLTNAGVDMTVPYEAGFIGTILKSDLYCFEY</sequence>